<dbReference type="Proteomes" id="UP001596106">
    <property type="component" value="Unassembled WGS sequence"/>
</dbReference>
<gene>
    <name evidence="1" type="ORF">ACFPMF_16035</name>
</gene>
<protein>
    <submittedName>
        <fullName evidence="1">Uncharacterized protein</fullName>
    </submittedName>
</protein>
<organism evidence="1 2">
    <name type="scientific">Larkinella bovis</name>
    <dbReference type="NCBI Taxonomy" id="683041"/>
    <lineage>
        <taxon>Bacteria</taxon>
        <taxon>Pseudomonadati</taxon>
        <taxon>Bacteroidota</taxon>
        <taxon>Cytophagia</taxon>
        <taxon>Cytophagales</taxon>
        <taxon>Spirosomataceae</taxon>
        <taxon>Larkinella</taxon>
    </lineage>
</organism>
<accession>A0ABW0IFD2</accession>
<evidence type="ECO:0000313" key="1">
    <source>
        <dbReference type="EMBL" id="MFC5410832.1"/>
    </source>
</evidence>
<proteinExistence type="predicted"/>
<comment type="caution">
    <text evidence="1">The sequence shown here is derived from an EMBL/GenBank/DDBJ whole genome shotgun (WGS) entry which is preliminary data.</text>
</comment>
<name>A0ABW0IFD2_9BACT</name>
<keyword evidence="2" id="KW-1185">Reference proteome</keyword>
<dbReference type="EMBL" id="JBHSMA010000004">
    <property type="protein sequence ID" value="MFC5410832.1"/>
    <property type="molecule type" value="Genomic_DNA"/>
</dbReference>
<reference evidence="2" key="1">
    <citation type="journal article" date="2019" name="Int. J. Syst. Evol. Microbiol.">
        <title>The Global Catalogue of Microorganisms (GCM) 10K type strain sequencing project: providing services to taxonomists for standard genome sequencing and annotation.</title>
        <authorList>
            <consortium name="The Broad Institute Genomics Platform"/>
            <consortium name="The Broad Institute Genome Sequencing Center for Infectious Disease"/>
            <person name="Wu L."/>
            <person name="Ma J."/>
        </authorList>
    </citation>
    <scope>NUCLEOTIDE SEQUENCE [LARGE SCALE GENOMIC DNA]</scope>
    <source>
        <strain evidence="2">CCUG 55250</strain>
    </source>
</reference>
<dbReference type="RefSeq" id="WP_379846921.1">
    <property type="nucleotide sequence ID" value="NZ_JBHSMA010000004.1"/>
</dbReference>
<sequence length="132" mass="15209">MHPVQHFKANFSPNEVTDATSDIRMGDVVASTEWHELDSNVRNLCFVWEDGRRAFFNYAYLVSVDLVLNDSMNMMQLYFSGQIVTLKGYQLGLLFDLLLKHIPKNITARNPRYHVDGQMQDGIVTEILVRSE</sequence>
<evidence type="ECO:0000313" key="2">
    <source>
        <dbReference type="Proteomes" id="UP001596106"/>
    </source>
</evidence>